<evidence type="ECO:0000256" key="4">
    <source>
        <dbReference type="PROSITE-ProRule" id="PRU00176"/>
    </source>
</evidence>
<dbReference type="FunFam" id="3.30.70.330:FF:000256">
    <property type="entry name" value="oligouridylate-binding protein 1-like isoform X2"/>
    <property type="match status" value="1"/>
</dbReference>
<dbReference type="CDD" id="cd12619">
    <property type="entry name" value="RRM2_PUB1"/>
    <property type="match status" value="1"/>
</dbReference>
<feature type="domain" description="RRM" evidence="6">
    <location>
        <begin position="76"/>
        <end position="154"/>
    </location>
</feature>
<organism evidence="7 8">
    <name type="scientific">Cucurbita maxima</name>
    <name type="common">Pumpkin</name>
    <name type="synonym">Winter squash</name>
    <dbReference type="NCBI Taxonomy" id="3661"/>
    <lineage>
        <taxon>Eukaryota</taxon>
        <taxon>Viridiplantae</taxon>
        <taxon>Streptophyta</taxon>
        <taxon>Embryophyta</taxon>
        <taxon>Tracheophyta</taxon>
        <taxon>Spermatophyta</taxon>
        <taxon>Magnoliopsida</taxon>
        <taxon>eudicotyledons</taxon>
        <taxon>Gunneridae</taxon>
        <taxon>Pentapetalae</taxon>
        <taxon>rosids</taxon>
        <taxon>fabids</taxon>
        <taxon>Cucurbitales</taxon>
        <taxon>Cucurbitaceae</taxon>
        <taxon>Cucurbiteae</taxon>
        <taxon>Cucurbita</taxon>
    </lineage>
</organism>
<dbReference type="SMART" id="SM00360">
    <property type="entry name" value="RRM"/>
    <property type="match status" value="2"/>
</dbReference>
<dbReference type="GO" id="GO:0003729">
    <property type="term" value="F:mRNA binding"/>
    <property type="evidence" value="ECO:0007669"/>
    <property type="project" value="InterPro"/>
</dbReference>
<evidence type="ECO:0000259" key="6">
    <source>
        <dbReference type="PROSITE" id="PS50102"/>
    </source>
</evidence>
<dbReference type="InterPro" id="IPR000504">
    <property type="entry name" value="RRM_dom"/>
</dbReference>
<dbReference type="SMART" id="SM00361">
    <property type="entry name" value="RRM_1"/>
    <property type="match status" value="2"/>
</dbReference>
<dbReference type="InterPro" id="IPR003954">
    <property type="entry name" value="RRM_euk-type"/>
</dbReference>
<dbReference type="PANTHER" id="PTHR47640">
    <property type="entry name" value="TRNA SELENOCYSTEINE 1-ASSOCIATED PROTEIN 1-RELATED-RELATED"/>
    <property type="match status" value="1"/>
</dbReference>
<dbReference type="GeneID" id="111474477"/>
<evidence type="ECO:0000256" key="5">
    <source>
        <dbReference type="SAM" id="MobiDB-lite"/>
    </source>
</evidence>
<dbReference type="GO" id="GO:0006397">
    <property type="term" value="P:mRNA processing"/>
    <property type="evidence" value="ECO:0007669"/>
    <property type="project" value="UniProtKB-KW"/>
</dbReference>
<keyword evidence="2" id="KW-0677">Repeat</keyword>
<evidence type="ECO:0000313" key="7">
    <source>
        <dbReference type="Proteomes" id="UP000504608"/>
    </source>
</evidence>
<reference evidence="8" key="1">
    <citation type="submission" date="2025-08" db="UniProtKB">
        <authorList>
            <consortium name="RefSeq"/>
        </authorList>
    </citation>
    <scope>IDENTIFICATION</scope>
    <source>
        <tissue evidence="8">Young leaves</tissue>
    </source>
</reference>
<dbReference type="Proteomes" id="UP000504608">
    <property type="component" value="Unplaced"/>
</dbReference>
<keyword evidence="1" id="KW-0507">mRNA processing</keyword>
<evidence type="ECO:0000256" key="3">
    <source>
        <dbReference type="ARBA" id="ARBA00022884"/>
    </source>
</evidence>
<accession>A0A6J1IK49</accession>
<keyword evidence="7" id="KW-1185">Reference proteome</keyword>
<dbReference type="Gene3D" id="3.30.70.330">
    <property type="match status" value="3"/>
</dbReference>
<dbReference type="PANTHER" id="PTHR47640:SF27">
    <property type="entry name" value="OS07G0615400 PROTEIN"/>
    <property type="match status" value="1"/>
</dbReference>
<dbReference type="InterPro" id="IPR012677">
    <property type="entry name" value="Nucleotide-bd_a/b_plait_sf"/>
</dbReference>
<name>A0A6J1IK49_CUCMA</name>
<feature type="region of interest" description="Disordered" evidence="5">
    <location>
        <begin position="154"/>
        <end position="193"/>
    </location>
</feature>
<evidence type="ECO:0000256" key="2">
    <source>
        <dbReference type="ARBA" id="ARBA00022737"/>
    </source>
</evidence>
<dbReference type="InterPro" id="IPR035979">
    <property type="entry name" value="RBD_domain_sf"/>
</dbReference>
<dbReference type="FunFam" id="3.30.70.330:FF:000191">
    <property type="entry name" value="Oligouridylate-binding protein 1C"/>
    <property type="match status" value="1"/>
</dbReference>
<gene>
    <name evidence="8" type="primary">LOC111474477</name>
</gene>
<evidence type="ECO:0000313" key="8">
    <source>
        <dbReference type="RefSeq" id="XP_022975319.1"/>
    </source>
</evidence>
<feature type="compositionally biased region" description="Polar residues" evidence="5">
    <location>
        <begin position="166"/>
        <end position="177"/>
    </location>
</feature>
<proteinExistence type="predicted"/>
<dbReference type="RefSeq" id="XP_022975319.1">
    <property type="nucleotide sequence ID" value="XM_023119551.1"/>
</dbReference>
<dbReference type="InterPro" id="IPR050825">
    <property type="entry name" value="RBM42_RBP45_47-like"/>
</dbReference>
<dbReference type="SUPFAM" id="SSF54928">
    <property type="entry name" value="RNA-binding domain, RBD"/>
    <property type="match status" value="3"/>
</dbReference>
<feature type="domain" description="RRM" evidence="6">
    <location>
        <begin position="196"/>
        <end position="270"/>
    </location>
</feature>
<dbReference type="GO" id="GO:0005829">
    <property type="term" value="C:cytosol"/>
    <property type="evidence" value="ECO:0007669"/>
    <property type="project" value="TreeGrafter"/>
</dbReference>
<keyword evidence="3 4" id="KW-0694">RNA-binding</keyword>
<dbReference type="AlphaFoldDB" id="A0A6J1IK49"/>
<sequence>MHYQRLRQQAMMQQSLYPHPALLAAPQSSYGFVDYFDRRSAAVSIISLNGRNLFGQPVKVNWAYASSQREDTSGHFNIFVGDLSPEVTDATLFACFSVYPSCSDARVMWDQKTGRSRGYGFVAFRSEQDAQSAINDLNGKWLGSRQIRCNWATKGATSGDDKQSSDSRSVVELTTGSSEGGQEKSNEAPENSSQYTTVYVGNLAPEVTSVDLHRYFHALCAGMIEDVRVQRDKGFGFVRYSTHAEAALAIQMGNARVVCGKPIKCSWGSKPTPPGTNSTPLPPPNVGHMPGLSAADLAAYERQMVLTKMGAAQALMHPQAAQHALKQAAMGMGMGIGMGGAGTSQTIYDGGFQNIATTQQLMYY</sequence>
<dbReference type="Pfam" id="PF00076">
    <property type="entry name" value="RRM_1"/>
    <property type="match status" value="2"/>
</dbReference>
<evidence type="ECO:0000256" key="1">
    <source>
        <dbReference type="ARBA" id="ARBA00022664"/>
    </source>
</evidence>
<protein>
    <submittedName>
        <fullName evidence="8">Oligouridylate-binding protein 1C-like isoform X2</fullName>
    </submittedName>
</protein>
<dbReference type="PROSITE" id="PS50102">
    <property type="entry name" value="RRM"/>
    <property type="match status" value="2"/>
</dbReference>